<comment type="caution">
    <text evidence="7">The sequence shown here is derived from an EMBL/GenBank/DDBJ whole genome shotgun (WGS) entry which is preliminary data.</text>
</comment>
<dbReference type="EMBL" id="JAGTUF010000005">
    <property type="protein sequence ID" value="MBR9971676.1"/>
    <property type="molecule type" value="Genomic_DNA"/>
</dbReference>
<keyword evidence="3 6" id="KW-0812">Transmembrane</keyword>
<evidence type="ECO:0000256" key="1">
    <source>
        <dbReference type="ARBA" id="ARBA00004651"/>
    </source>
</evidence>
<accession>A0ABS5IB68</accession>
<protein>
    <submittedName>
        <fullName evidence="7">CidA/LrgA family protein</fullName>
    </submittedName>
</protein>
<evidence type="ECO:0000256" key="2">
    <source>
        <dbReference type="ARBA" id="ARBA00022475"/>
    </source>
</evidence>
<feature type="transmembrane region" description="Helical" evidence="6">
    <location>
        <begin position="27"/>
        <end position="44"/>
    </location>
</feature>
<reference evidence="7 8" key="1">
    <citation type="submission" date="2021-04" db="EMBL/GenBank/DDBJ databases">
        <title>Magnetospirillum sulfuroxidans sp. nov., a facultative chemolithoautotrophic sulfur-oxidizing alphaproteobacterium isolated from freshwater sediment and proposals for Paramagetospirillum gen. nov., and Magnetospirillaceae fam. nov.</title>
        <authorList>
            <person name="Koziaeva V."/>
            <person name="Geelhoed J.S."/>
            <person name="Sorokin D.Y."/>
            <person name="Grouzdev D.S."/>
        </authorList>
    </citation>
    <scope>NUCLEOTIDE SEQUENCE [LARGE SCALE GENOMIC DNA]</scope>
    <source>
        <strain evidence="7 8">J10</strain>
    </source>
</reference>
<dbReference type="PANTHER" id="PTHR33931:SF2">
    <property type="entry name" value="HOLIN-LIKE PROTEIN CIDA"/>
    <property type="match status" value="1"/>
</dbReference>
<keyword evidence="8" id="KW-1185">Reference proteome</keyword>
<evidence type="ECO:0000256" key="6">
    <source>
        <dbReference type="SAM" id="Phobius"/>
    </source>
</evidence>
<dbReference type="RefSeq" id="WP_211547673.1">
    <property type="nucleotide sequence ID" value="NZ_JAGTUF010000005.1"/>
</dbReference>
<feature type="transmembrane region" description="Helical" evidence="6">
    <location>
        <begin position="56"/>
        <end position="76"/>
    </location>
</feature>
<dbReference type="Pfam" id="PF03788">
    <property type="entry name" value="LrgA"/>
    <property type="match status" value="1"/>
</dbReference>
<dbReference type="InterPro" id="IPR005538">
    <property type="entry name" value="LrgA/CidA"/>
</dbReference>
<dbReference type="Proteomes" id="UP000680714">
    <property type="component" value="Unassembled WGS sequence"/>
</dbReference>
<sequence length="119" mass="12470">MNVLGSITVLLVCQLIGETIAKVFTLPVPGPVIGMVLLFLGLVIRRGLPTDLDKTATFLLSQLSLLFIPAGVGVVVHAKLIASEWLPISAALVLGTAITIAVTGLTMTALLKLRKGSRQ</sequence>
<gene>
    <name evidence="7" type="ORF">KEC16_08110</name>
</gene>
<feature type="transmembrane region" description="Helical" evidence="6">
    <location>
        <begin position="88"/>
        <end position="111"/>
    </location>
</feature>
<evidence type="ECO:0000256" key="5">
    <source>
        <dbReference type="ARBA" id="ARBA00023136"/>
    </source>
</evidence>
<keyword evidence="2" id="KW-1003">Cell membrane</keyword>
<evidence type="ECO:0000313" key="7">
    <source>
        <dbReference type="EMBL" id="MBR9971676.1"/>
    </source>
</evidence>
<organism evidence="7 8">
    <name type="scientific">Magnetospirillum sulfuroxidans</name>
    <dbReference type="NCBI Taxonomy" id="611300"/>
    <lineage>
        <taxon>Bacteria</taxon>
        <taxon>Pseudomonadati</taxon>
        <taxon>Pseudomonadota</taxon>
        <taxon>Alphaproteobacteria</taxon>
        <taxon>Rhodospirillales</taxon>
        <taxon>Rhodospirillaceae</taxon>
        <taxon>Magnetospirillum</taxon>
    </lineage>
</organism>
<keyword evidence="5 6" id="KW-0472">Membrane</keyword>
<keyword evidence="4 6" id="KW-1133">Transmembrane helix</keyword>
<dbReference type="PANTHER" id="PTHR33931">
    <property type="entry name" value="HOLIN-LIKE PROTEIN CIDA-RELATED"/>
    <property type="match status" value="1"/>
</dbReference>
<name>A0ABS5IB68_9PROT</name>
<evidence type="ECO:0000256" key="4">
    <source>
        <dbReference type="ARBA" id="ARBA00022989"/>
    </source>
</evidence>
<comment type="subcellular location">
    <subcellularLocation>
        <location evidence="1">Cell membrane</location>
        <topology evidence="1">Multi-pass membrane protein</topology>
    </subcellularLocation>
</comment>
<evidence type="ECO:0000313" key="8">
    <source>
        <dbReference type="Proteomes" id="UP000680714"/>
    </source>
</evidence>
<proteinExistence type="predicted"/>
<evidence type="ECO:0000256" key="3">
    <source>
        <dbReference type="ARBA" id="ARBA00022692"/>
    </source>
</evidence>